<keyword evidence="1" id="KW-0472">Membrane</keyword>
<dbReference type="AlphaFoldDB" id="A0A1M5Q2Q0"/>
<gene>
    <name evidence="2" type="ORF">SAMN05444351_3971</name>
</gene>
<sequence>MLADRDLDALLDGAAGVRDADLPALPEELLAAVTADAGLSLVVPEPEPASVVAARQLVADAHEARTAPRRRTRRRTVVRVATAVVALAAAWAAAVVLGAPPEPGAPAVPSASGPVVPGALALVAAEAVTFPVTVEAPPEGLAPFYSRYGGMPQYGDAPPWYVAAYLPVDPQSGAIGPPGSGQVVLGLYPEDPRSSDEYGFSAEGEPTGTATVDGTEAAVWRQDGVVGLLWERTDGRWVSLTGEGTRVDVAALVAVGESVVDRPQPVGLQFGLAPAGWSVGGYEESRSLDLVSDADPLLALRLSTVGAQYTGTIDELLEGMPTAASTETVPVQGRDGRLALFAGDEGQPPFWTLVGRLADGRFFRLLAPSALTRDQVLQIGEQVTAAS</sequence>
<name>A0A1M5Q2Q0_9ACTN</name>
<dbReference type="STRING" id="1070870.SAMN05444351_3971"/>
<reference evidence="2 3" key="1">
    <citation type="submission" date="2016-11" db="EMBL/GenBank/DDBJ databases">
        <authorList>
            <person name="Jaros S."/>
            <person name="Januszkiewicz K."/>
            <person name="Wedrychowicz H."/>
        </authorList>
    </citation>
    <scope>NUCLEOTIDE SEQUENCE [LARGE SCALE GENOMIC DNA]</scope>
    <source>
        <strain evidence="2 3">DSM 45408</strain>
    </source>
</reference>
<evidence type="ECO:0000313" key="3">
    <source>
        <dbReference type="Proteomes" id="UP000184471"/>
    </source>
</evidence>
<keyword evidence="1" id="KW-1133">Transmembrane helix</keyword>
<proteinExistence type="predicted"/>
<feature type="transmembrane region" description="Helical" evidence="1">
    <location>
        <begin position="77"/>
        <end position="99"/>
    </location>
</feature>
<organism evidence="2 3">
    <name type="scientific">Geodermatophilus nigrescens</name>
    <dbReference type="NCBI Taxonomy" id="1070870"/>
    <lineage>
        <taxon>Bacteria</taxon>
        <taxon>Bacillati</taxon>
        <taxon>Actinomycetota</taxon>
        <taxon>Actinomycetes</taxon>
        <taxon>Geodermatophilales</taxon>
        <taxon>Geodermatophilaceae</taxon>
        <taxon>Geodermatophilus</taxon>
    </lineage>
</organism>
<dbReference type="OrthoDB" id="3671425at2"/>
<accession>A0A1M5Q2Q0</accession>
<evidence type="ECO:0000313" key="2">
    <source>
        <dbReference type="EMBL" id="SHH08354.1"/>
    </source>
</evidence>
<dbReference type="Proteomes" id="UP000184471">
    <property type="component" value="Unassembled WGS sequence"/>
</dbReference>
<keyword evidence="3" id="KW-1185">Reference proteome</keyword>
<dbReference type="EMBL" id="FQVX01000004">
    <property type="protein sequence ID" value="SHH08354.1"/>
    <property type="molecule type" value="Genomic_DNA"/>
</dbReference>
<protein>
    <submittedName>
        <fullName evidence="2">Uncharacterized protein</fullName>
    </submittedName>
</protein>
<dbReference type="RefSeq" id="WP_073422105.1">
    <property type="nucleotide sequence ID" value="NZ_FQVX01000004.1"/>
</dbReference>
<keyword evidence="1" id="KW-0812">Transmembrane</keyword>
<evidence type="ECO:0000256" key="1">
    <source>
        <dbReference type="SAM" id="Phobius"/>
    </source>
</evidence>